<reference evidence="2" key="1">
    <citation type="submission" date="2019-02" db="EMBL/GenBank/DDBJ databases">
        <title>Isolation and identification of novel species under the genus Muribaculum.</title>
        <authorList>
            <person name="Miyake S."/>
            <person name="Ding Y."/>
            <person name="Low A."/>
            <person name="Soh M."/>
            <person name="Seedorf H."/>
        </authorList>
    </citation>
    <scope>NUCLEOTIDE SEQUENCE [LARGE SCALE GENOMIC DNA]</scope>
    <source>
        <strain evidence="2">H5</strain>
    </source>
</reference>
<dbReference type="Proteomes" id="UP000297149">
    <property type="component" value="Chromosome"/>
</dbReference>
<dbReference type="RefSeq" id="WP_136415223.1">
    <property type="nucleotide sequence ID" value="NZ_CAXHQF010000003.1"/>
</dbReference>
<dbReference type="EMBL" id="CP039396">
    <property type="protein sequence ID" value="QCD42194.1"/>
    <property type="molecule type" value="Genomic_DNA"/>
</dbReference>
<dbReference type="KEGG" id="ddb:E7747_07845"/>
<accession>A0A4P7W2N2</accession>
<organism evidence="1 2">
    <name type="scientific">Duncaniella dubosii</name>
    <dbReference type="NCBI Taxonomy" id="2518971"/>
    <lineage>
        <taxon>Bacteria</taxon>
        <taxon>Pseudomonadati</taxon>
        <taxon>Bacteroidota</taxon>
        <taxon>Bacteroidia</taxon>
        <taxon>Bacteroidales</taxon>
        <taxon>Muribaculaceae</taxon>
        <taxon>Duncaniella</taxon>
    </lineage>
</organism>
<evidence type="ECO:0000313" key="2">
    <source>
        <dbReference type="Proteomes" id="UP000297149"/>
    </source>
</evidence>
<dbReference type="AlphaFoldDB" id="A0A4P7W2N2"/>
<protein>
    <submittedName>
        <fullName evidence="1">Uncharacterized protein</fullName>
    </submittedName>
</protein>
<name>A0A4P7W2N2_9BACT</name>
<evidence type="ECO:0000313" key="1">
    <source>
        <dbReference type="EMBL" id="QCD42194.1"/>
    </source>
</evidence>
<sequence length="103" mass="11551">MNSNDLICCSSCNELKPLSEFSRNSRSKSGHLSICKTCQKSRISIGKRVSASYPPSAFKAYNPKFEGQQPLQLIAAMRELAEELKNRGFSYKGELTYLNVIKI</sequence>
<gene>
    <name evidence="1" type="ORF">E7747_07845</name>
</gene>
<proteinExistence type="predicted"/>
<keyword evidence="2" id="KW-1185">Reference proteome</keyword>